<organism evidence="5 6">
    <name type="scientific">Filobasidium floriforme</name>
    <dbReference type="NCBI Taxonomy" id="5210"/>
    <lineage>
        <taxon>Eukaryota</taxon>
        <taxon>Fungi</taxon>
        <taxon>Dikarya</taxon>
        <taxon>Basidiomycota</taxon>
        <taxon>Agaricomycotina</taxon>
        <taxon>Tremellomycetes</taxon>
        <taxon>Filobasidiales</taxon>
        <taxon>Filobasidiaceae</taxon>
        <taxon>Filobasidium</taxon>
    </lineage>
</organism>
<protein>
    <recommendedName>
        <fullName evidence="4">NAD-dependent epimerase/dehydratase domain-containing protein</fullName>
    </recommendedName>
</protein>
<dbReference type="AlphaFoldDB" id="A0A8K0NQ38"/>
<gene>
    <name evidence="5" type="ORF">FFLO_04261</name>
</gene>
<reference evidence="5" key="1">
    <citation type="submission" date="2020-04" db="EMBL/GenBank/DDBJ databases">
        <title>Analysis of mating type loci in Filobasidium floriforme.</title>
        <authorList>
            <person name="Nowrousian M."/>
        </authorList>
    </citation>
    <scope>NUCLEOTIDE SEQUENCE</scope>
    <source>
        <strain evidence="5">CBS 6242</strain>
    </source>
</reference>
<evidence type="ECO:0000256" key="2">
    <source>
        <dbReference type="ARBA" id="ARBA00023002"/>
    </source>
</evidence>
<evidence type="ECO:0000256" key="1">
    <source>
        <dbReference type="ARBA" id="ARBA00007637"/>
    </source>
</evidence>
<dbReference type="EMBL" id="JABELV010000087">
    <property type="protein sequence ID" value="KAG7531602.1"/>
    <property type="molecule type" value="Genomic_DNA"/>
</dbReference>
<dbReference type="Gene3D" id="3.40.50.720">
    <property type="entry name" value="NAD(P)-binding Rossmann-like Domain"/>
    <property type="match status" value="1"/>
</dbReference>
<keyword evidence="6" id="KW-1185">Reference proteome</keyword>
<keyword evidence="3" id="KW-0520">NAD</keyword>
<dbReference type="PANTHER" id="PTHR43103">
    <property type="entry name" value="NUCLEOSIDE-DIPHOSPHATE-SUGAR EPIMERASE"/>
    <property type="match status" value="1"/>
</dbReference>
<accession>A0A8K0NQ38</accession>
<sequence>MPSFQYGGGILTTRSLEHNDERNRPVSKPVVVTGGSGKLGKSVVKELNEHGYWVVNLDSAPPPSHLGPEYRAKVFIQTQLTDFGQVLEALMGIDDRYTFDTKELAIVHLAAVPAPGRVPDQVAFQNNVMSTYNIFEAARKLKIKNIISASSETVLGLPMDPLLPVTLPVTEESQPPRPESAYSLSKLVGETIADQYVRWVPDMKILSYRFSNVIDVEQYKLWNTKQFQQDHAGRRWNAFGYIDARDGAQAVRKGLEAQITGHQVYIIANADTCFDTPSDRLAQEQFANVPLDSSAVKASDPQGNFSGYETLLSCAKARRDLDYTPQWSWRNGGETPWRSS</sequence>
<feature type="domain" description="NAD-dependent epimerase/dehydratase" evidence="4">
    <location>
        <begin position="30"/>
        <end position="214"/>
    </location>
</feature>
<name>A0A8K0NQ38_9TREE</name>
<dbReference type="InterPro" id="IPR036291">
    <property type="entry name" value="NAD(P)-bd_dom_sf"/>
</dbReference>
<dbReference type="CDD" id="cd08946">
    <property type="entry name" value="SDR_e"/>
    <property type="match status" value="1"/>
</dbReference>
<dbReference type="Proteomes" id="UP000812966">
    <property type="component" value="Unassembled WGS sequence"/>
</dbReference>
<evidence type="ECO:0000313" key="6">
    <source>
        <dbReference type="Proteomes" id="UP000812966"/>
    </source>
</evidence>
<dbReference type="PANTHER" id="PTHR43103:SF5">
    <property type="entry name" value="4-EPIMERASE, PUTATIVE (AFU_ORTHOLOGUE AFUA_7G00360)-RELATED"/>
    <property type="match status" value="1"/>
</dbReference>
<keyword evidence="2" id="KW-0560">Oxidoreductase</keyword>
<dbReference type="SUPFAM" id="SSF51735">
    <property type="entry name" value="NAD(P)-binding Rossmann-fold domains"/>
    <property type="match status" value="1"/>
</dbReference>
<dbReference type="Pfam" id="PF01370">
    <property type="entry name" value="Epimerase"/>
    <property type="match status" value="1"/>
</dbReference>
<evidence type="ECO:0000256" key="3">
    <source>
        <dbReference type="ARBA" id="ARBA00023027"/>
    </source>
</evidence>
<proteinExistence type="inferred from homology"/>
<comment type="caution">
    <text evidence="5">The sequence shown here is derived from an EMBL/GenBank/DDBJ whole genome shotgun (WGS) entry which is preliminary data.</text>
</comment>
<evidence type="ECO:0000313" key="5">
    <source>
        <dbReference type="EMBL" id="KAG7531602.1"/>
    </source>
</evidence>
<dbReference type="InterPro" id="IPR001509">
    <property type="entry name" value="Epimerase_deHydtase"/>
</dbReference>
<evidence type="ECO:0000259" key="4">
    <source>
        <dbReference type="Pfam" id="PF01370"/>
    </source>
</evidence>
<comment type="similarity">
    <text evidence="1">Belongs to the NAD(P)-dependent epimerase/dehydratase family.</text>
</comment>
<dbReference type="GO" id="GO:0016491">
    <property type="term" value="F:oxidoreductase activity"/>
    <property type="evidence" value="ECO:0007669"/>
    <property type="project" value="UniProtKB-KW"/>
</dbReference>